<evidence type="ECO:0000313" key="3">
    <source>
        <dbReference type="Proteomes" id="UP000008461"/>
    </source>
</evidence>
<organism evidence="2 3">
    <name type="scientific">Haliscomenobacter hydrossis (strain ATCC 27775 / DSM 1100 / LMG 10767 / O)</name>
    <dbReference type="NCBI Taxonomy" id="760192"/>
    <lineage>
        <taxon>Bacteria</taxon>
        <taxon>Pseudomonadati</taxon>
        <taxon>Bacteroidota</taxon>
        <taxon>Saprospiria</taxon>
        <taxon>Saprospirales</taxon>
        <taxon>Haliscomenobacteraceae</taxon>
        <taxon>Haliscomenobacter</taxon>
    </lineage>
</organism>
<dbReference type="KEGG" id="hhy:Halhy_1274"/>
<sequence>MKLTFTCVFFDELTLKELYDSMVLRQEIFVVEQNCAFLDADGKDQEAYHCFGYEAEGKLHAYTRLLDKGMAYPEYASIGRVVTSAASRGGGWGRALMEYSIAQLYEKFGQQPIKIGAQEYLKKFYGSLGFVQCGEGYLEDGIPHIPMLKD</sequence>
<name>F4KU33_HALH1</name>
<dbReference type="RefSeq" id="WP_013763724.1">
    <property type="nucleotide sequence ID" value="NC_015510.1"/>
</dbReference>
<dbReference type="CDD" id="cd04301">
    <property type="entry name" value="NAT_SF"/>
    <property type="match status" value="1"/>
</dbReference>
<accession>F4KU33</accession>
<dbReference type="STRING" id="760192.Halhy_1274"/>
<reference key="2">
    <citation type="submission" date="2011-04" db="EMBL/GenBank/DDBJ databases">
        <title>Complete sequence of chromosome of Haliscomenobacter hydrossis DSM 1100.</title>
        <authorList>
            <consortium name="US DOE Joint Genome Institute (JGI-PGF)"/>
            <person name="Lucas S."/>
            <person name="Han J."/>
            <person name="Lapidus A."/>
            <person name="Bruce D."/>
            <person name="Goodwin L."/>
            <person name="Pitluck S."/>
            <person name="Peters L."/>
            <person name="Kyrpides N."/>
            <person name="Mavromatis K."/>
            <person name="Ivanova N."/>
            <person name="Ovchinnikova G."/>
            <person name="Pagani I."/>
            <person name="Daligault H."/>
            <person name="Detter J.C."/>
            <person name="Han C."/>
            <person name="Land M."/>
            <person name="Hauser L."/>
            <person name="Markowitz V."/>
            <person name="Cheng J.-F."/>
            <person name="Hugenholtz P."/>
            <person name="Woyke T."/>
            <person name="Wu D."/>
            <person name="Verbarg S."/>
            <person name="Frueling A."/>
            <person name="Brambilla E."/>
            <person name="Klenk H.-P."/>
            <person name="Eisen J.A."/>
        </authorList>
    </citation>
    <scope>NUCLEOTIDE SEQUENCE</scope>
    <source>
        <strain>DSM 1100</strain>
    </source>
</reference>
<dbReference type="PROSITE" id="PS51186">
    <property type="entry name" value="GNAT"/>
    <property type="match status" value="1"/>
</dbReference>
<evidence type="ECO:0000259" key="1">
    <source>
        <dbReference type="PROSITE" id="PS51186"/>
    </source>
</evidence>
<protein>
    <submittedName>
        <fullName evidence="2">GCN5-related N-acetyltransferase</fullName>
    </submittedName>
</protein>
<proteinExistence type="predicted"/>
<dbReference type="OrthoDB" id="9796171at2"/>
<dbReference type="EMBL" id="CP002691">
    <property type="protein sequence ID" value="AEE49169.1"/>
    <property type="molecule type" value="Genomic_DNA"/>
</dbReference>
<keyword evidence="3" id="KW-1185">Reference proteome</keyword>
<dbReference type="Proteomes" id="UP000008461">
    <property type="component" value="Chromosome"/>
</dbReference>
<feature type="domain" description="N-acetyltransferase" evidence="1">
    <location>
        <begin position="8"/>
        <end position="150"/>
    </location>
</feature>
<dbReference type="InterPro" id="IPR000182">
    <property type="entry name" value="GNAT_dom"/>
</dbReference>
<dbReference type="Gene3D" id="3.40.630.30">
    <property type="match status" value="1"/>
</dbReference>
<dbReference type="HOGENOM" id="CLU_056607_3_0_10"/>
<dbReference type="GO" id="GO:0016747">
    <property type="term" value="F:acyltransferase activity, transferring groups other than amino-acyl groups"/>
    <property type="evidence" value="ECO:0007669"/>
    <property type="project" value="InterPro"/>
</dbReference>
<dbReference type="eggNOG" id="COG2153">
    <property type="taxonomic scope" value="Bacteria"/>
</dbReference>
<gene>
    <name evidence="2" type="ordered locus">Halhy_1274</name>
</gene>
<dbReference type="InterPro" id="IPR016181">
    <property type="entry name" value="Acyl_CoA_acyltransferase"/>
</dbReference>
<dbReference type="Pfam" id="PF13673">
    <property type="entry name" value="Acetyltransf_10"/>
    <property type="match status" value="1"/>
</dbReference>
<reference evidence="2 3" key="1">
    <citation type="journal article" date="2011" name="Stand. Genomic Sci.">
        <title>Complete genome sequence of Haliscomenobacter hydrossis type strain (O).</title>
        <authorList>
            <consortium name="US DOE Joint Genome Institute (JGI-PGF)"/>
            <person name="Daligault H."/>
            <person name="Lapidus A."/>
            <person name="Zeytun A."/>
            <person name="Nolan M."/>
            <person name="Lucas S."/>
            <person name="Del Rio T.G."/>
            <person name="Tice H."/>
            <person name="Cheng J.F."/>
            <person name="Tapia R."/>
            <person name="Han C."/>
            <person name="Goodwin L."/>
            <person name="Pitluck S."/>
            <person name="Liolios K."/>
            <person name="Pagani I."/>
            <person name="Ivanova N."/>
            <person name="Huntemann M."/>
            <person name="Mavromatis K."/>
            <person name="Mikhailova N."/>
            <person name="Pati A."/>
            <person name="Chen A."/>
            <person name="Palaniappan K."/>
            <person name="Land M."/>
            <person name="Hauser L."/>
            <person name="Brambilla E.M."/>
            <person name="Rohde M."/>
            <person name="Verbarg S."/>
            <person name="Goker M."/>
            <person name="Bristow J."/>
            <person name="Eisen J.A."/>
            <person name="Markowitz V."/>
            <person name="Hugenholtz P."/>
            <person name="Kyrpides N.C."/>
            <person name="Klenk H.P."/>
            <person name="Woyke T."/>
        </authorList>
    </citation>
    <scope>NUCLEOTIDE SEQUENCE [LARGE SCALE GENOMIC DNA]</scope>
    <source>
        <strain evidence="3">ATCC 27775 / DSM 1100 / LMG 10767 / O</strain>
    </source>
</reference>
<evidence type="ECO:0000313" key="2">
    <source>
        <dbReference type="EMBL" id="AEE49169.1"/>
    </source>
</evidence>
<dbReference type="SUPFAM" id="SSF55729">
    <property type="entry name" value="Acyl-CoA N-acyltransferases (Nat)"/>
    <property type="match status" value="1"/>
</dbReference>
<dbReference type="AlphaFoldDB" id="F4KU33"/>